<protein>
    <recommendedName>
        <fullName evidence="2">F-box domain-containing protein</fullName>
    </recommendedName>
</protein>
<dbReference type="SUPFAM" id="SSF48452">
    <property type="entry name" value="TPR-like"/>
    <property type="match status" value="1"/>
</dbReference>
<sequence length="1136" mass="130197">MNPSFPTTQPPTQLHGVTVQYNNNSTSSLSSLPHFQTSNLFACPQQSLHTQNSSNQTIAVTYSSLRNGDISSLSTPQQSHTLMTPMDQPHNKPLSRQYPNCHATATTTSLKRRLSLLDPASLASLQHQLAALTRDISSYRNVEPLPMAHHCIHSSISSDQVNMSPIAQQERKKRKKKVPPAIVKQGYLMFHHYETNPHNLQNTRLLMREPVICILNTKKIQLFSLNCYQNQLEQQQQLLLSLTEISNSSTNNKIPICDKYSANLVGTIYLDDRICKGKVVVKWISPTCFSVYIEKNHAQETSLSHDCTEKTITNHVNTITNINRDSCKSTFNDRLKNSTTKEEFDMSMLPMDISASCTEVNDCDMHEKDREDRLVFEASNDAEAFQWMTQIKQVVATLHNANVYIISELLLKMFEYLDEKTLLCGVSLTSRKFFDLAQHDSLWLNLYKHHYQKMTYDINYYRYMLRNVLMTSSPSIASPNNDSSTPQKPEVRDEPDAVYGDQVNWKYIFKKRMIYEKKHLPSPTDTTSSSQQSSSSNTSTTTATPNSQNPSTTSATTTPSSTNNTNGSTTESSTQSQAPPPPSQPSSSSTNSGTNTENTDTTMSTVEHKSLPKEDAERLLKEEEERKRKDEEEKKKNLSSQYLKKGNALFNEADKSSNPFVKRMLWMFCVDNYETCLMHNEKNWTAARNWCVALIRLEKLAHNLKTNDAQLYLVFLLNQCIDKFERCVKYAPKNDEVITLWAGTYSDLAIKVSDIELSDHLFRLSHEKFEEALKIKSHIGTYNDYGISYCDWAEKRIRLLKKRVKMSPSILKTDANTSLLDSDPKSPTKTLNSGNPFSSAPLPLSSHFPNTQFARYSTFTTPTEITLEEFERERRIIERYLDESSRLYDMCLNIKPDYYHALNNKGFNEKLKIDLLKVRKHSLKLTDEQVLETDIERKRLIDIACNLFQRCIEIKDYVIARNNYGNVLLQESKEESGAERFRLLEQCIAQYEQAMILEPNNDGCICRCSIAYLMKAEIILSEMKTGECKVRSTFGTTEQQNAYLEHLYERAKVGFKCIKNVSLSHYNLACLNAIFNKKEECKKELFSCIDILSEQKLREDKDFDNCRNELWFHELMETVSKRQSVSIGPTNQNLDL</sequence>
<evidence type="ECO:0000313" key="3">
    <source>
        <dbReference type="EMBL" id="KAF0979086.1"/>
    </source>
</evidence>
<dbReference type="EMBL" id="VFQX01000028">
    <property type="protein sequence ID" value="KAF0979086.1"/>
    <property type="molecule type" value="Genomic_DNA"/>
</dbReference>
<evidence type="ECO:0000256" key="1">
    <source>
        <dbReference type="SAM" id="MobiDB-lite"/>
    </source>
</evidence>
<dbReference type="InterPro" id="IPR036047">
    <property type="entry name" value="F-box-like_dom_sf"/>
</dbReference>
<dbReference type="VEuPathDB" id="AmoebaDB:NfTy_034710"/>
<feature type="compositionally biased region" description="Basic and acidic residues" evidence="1">
    <location>
        <begin position="606"/>
        <end position="636"/>
    </location>
</feature>
<gene>
    <name evidence="3" type="ORF">FDP41_002156</name>
</gene>
<evidence type="ECO:0000259" key="2">
    <source>
        <dbReference type="PROSITE" id="PS50181"/>
    </source>
</evidence>
<feature type="compositionally biased region" description="Low complexity" evidence="1">
    <location>
        <begin position="521"/>
        <end position="577"/>
    </location>
</feature>
<comment type="caution">
    <text evidence="3">The sequence shown here is derived from an EMBL/GenBank/DDBJ whole genome shotgun (WGS) entry which is preliminary data.</text>
</comment>
<accession>A0A6A5BV06</accession>
<dbReference type="InterPro" id="IPR001810">
    <property type="entry name" value="F-box_dom"/>
</dbReference>
<dbReference type="VEuPathDB" id="AmoebaDB:NF0093370"/>
<dbReference type="GeneID" id="68109374"/>
<dbReference type="SUPFAM" id="SSF81383">
    <property type="entry name" value="F-box domain"/>
    <property type="match status" value="1"/>
</dbReference>
<dbReference type="InterPro" id="IPR011990">
    <property type="entry name" value="TPR-like_helical_dom_sf"/>
</dbReference>
<dbReference type="Gene3D" id="1.25.40.10">
    <property type="entry name" value="Tetratricopeptide repeat domain"/>
    <property type="match status" value="2"/>
</dbReference>
<dbReference type="VEuPathDB" id="AmoebaDB:FDP41_002156"/>
<dbReference type="OMA" id="HIGTYND"/>
<feature type="compositionally biased region" description="Polar residues" evidence="1">
    <location>
        <begin position="475"/>
        <end position="487"/>
    </location>
</feature>
<reference evidence="3 4" key="1">
    <citation type="journal article" date="2019" name="Sci. Rep.">
        <title>Nanopore sequencing improves the draft genome of the human pathogenic amoeba Naegleria fowleri.</title>
        <authorList>
            <person name="Liechti N."/>
            <person name="Schurch N."/>
            <person name="Bruggmann R."/>
            <person name="Wittwer M."/>
        </authorList>
    </citation>
    <scope>NUCLEOTIDE SEQUENCE [LARGE SCALE GENOMIC DNA]</scope>
    <source>
        <strain evidence="3 4">ATCC 30894</strain>
    </source>
</reference>
<organism evidence="3 4">
    <name type="scientific">Naegleria fowleri</name>
    <name type="common">Brain eating amoeba</name>
    <dbReference type="NCBI Taxonomy" id="5763"/>
    <lineage>
        <taxon>Eukaryota</taxon>
        <taxon>Discoba</taxon>
        <taxon>Heterolobosea</taxon>
        <taxon>Tetramitia</taxon>
        <taxon>Eutetramitia</taxon>
        <taxon>Vahlkampfiidae</taxon>
        <taxon>Naegleria</taxon>
    </lineage>
</organism>
<keyword evidence="4" id="KW-1185">Reference proteome</keyword>
<dbReference type="Pfam" id="PF12937">
    <property type="entry name" value="F-box-like"/>
    <property type="match status" value="1"/>
</dbReference>
<dbReference type="Gene3D" id="1.20.1280.50">
    <property type="match status" value="1"/>
</dbReference>
<proteinExistence type="predicted"/>
<feature type="domain" description="F-box" evidence="2">
    <location>
        <begin position="399"/>
        <end position="446"/>
    </location>
</feature>
<evidence type="ECO:0000313" key="4">
    <source>
        <dbReference type="Proteomes" id="UP000444721"/>
    </source>
</evidence>
<dbReference type="PROSITE" id="PS50181">
    <property type="entry name" value="FBOX"/>
    <property type="match status" value="1"/>
</dbReference>
<dbReference type="Proteomes" id="UP000444721">
    <property type="component" value="Unassembled WGS sequence"/>
</dbReference>
<name>A0A6A5BV06_NAEFO</name>
<dbReference type="OrthoDB" id="3219396at2759"/>
<dbReference type="RefSeq" id="XP_044563799.1">
    <property type="nucleotide sequence ID" value="XM_044705320.1"/>
</dbReference>
<dbReference type="AlphaFoldDB" id="A0A6A5BV06"/>
<feature type="compositionally biased region" description="Low complexity" evidence="1">
    <location>
        <begin position="585"/>
        <end position="602"/>
    </location>
</feature>
<feature type="region of interest" description="Disordered" evidence="1">
    <location>
        <begin position="817"/>
        <end position="836"/>
    </location>
</feature>
<feature type="region of interest" description="Disordered" evidence="1">
    <location>
        <begin position="475"/>
        <end position="497"/>
    </location>
</feature>
<feature type="region of interest" description="Disordered" evidence="1">
    <location>
        <begin position="520"/>
        <end position="639"/>
    </location>
</feature>